<dbReference type="InterPro" id="IPR050366">
    <property type="entry name" value="BP-dependent_transpt_permease"/>
</dbReference>
<dbReference type="Pfam" id="PF00528">
    <property type="entry name" value="BPD_transp_1"/>
    <property type="match status" value="1"/>
</dbReference>
<dbReference type="SUPFAM" id="SSF161098">
    <property type="entry name" value="MetI-like"/>
    <property type="match status" value="1"/>
</dbReference>
<feature type="domain" description="ABC transmembrane type-1" evidence="8">
    <location>
        <begin position="124"/>
        <end position="310"/>
    </location>
</feature>
<evidence type="ECO:0000256" key="6">
    <source>
        <dbReference type="ARBA" id="ARBA00023136"/>
    </source>
</evidence>
<evidence type="ECO:0000313" key="10">
    <source>
        <dbReference type="Proteomes" id="UP000321379"/>
    </source>
</evidence>
<dbReference type="GO" id="GO:0005886">
    <property type="term" value="C:plasma membrane"/>
    <property type="evidence" value="ECO:0007669"/>
    <property type="project" value="UniProtKB-SubCell"/>
</dbReference>
<evidence type="ECO:0000256" key="4">
    <source>
        <dbReference type="ARBA" id="ARBA00022692"/>
    </source>
</evidence>
<comment type="caution">
    <text evidence="9">The sequence shown here is derived from an EMBL/GenBank/DDBJ whole genome shotgun (WGS) entry which is preliminary data.</text>
</comment>
<feature type="transmembrane region" description="Helical" evidence="7">
    <location>
        <begin position="238"/>
        <end position="270"/>
    </location>
</feature>
<dbReference type="AlphaFoldDB" id="A0A5C8URI9"/>
<dbReference type="Proteomes" id="UP000321379">
    <property type="component" value="Unassembled WGS sequence"/>
</dbReference>
<feature type="transmembrane region" description="Helical" evidence="7">
    <location>
        <begin position="43"/>
        <end position="66"/>
    </location>
</feature>
<dbReference type="EMBL" id="VRMG01000005">
    <property type="protein sequence ID" value="TXN31194.1"/>
    <property type="molecule type" value="Genomic_DNA"/>
</dbReference>
<name>A0A5C8URI9_9MICO</name>
<sequence>MTNLLLQTPEDPASAGMTIEQREVEGLSQGTIVRRRFFRHRGAMISIIALLLVAALVYSSIGVNLFGVQIPGWWRFGYEAQNTIINRGNPTWTLPFNFGLHPFGQDEIGRDIFARVMRGAQQSIVVTLLFGSIAAVIGVVIGALAGFYRGWVDQWLMRLTDLFIIFPILIIGAVLGRAVGGLGAAALGIGLGFLGWTALARLVRGEFLSLREREFVDAARVAGAGTGRIIFKHILPNAVGVVIVSSTLLMSGAILTEAALSFLGFGIAAPDVSLGQLINEYQGAFQTRPWLFWWPGLFIIIIALAINFIGDGLRDAFDPRQRRIPGGTGPYRQMGQVIAGWFRRRPSNAGIR</sequence>
<dbReference type="PANTHER" id="PTHR43386:SF1">
    <property type="entry name" value="D,D-DIPEPTIDE TRANSPORT SYSTEM PERMEASE PROTEIN DDPC-RELATED"/>
    <property type="match status" value="1"/>
</dbReference>
<keyword evidence="2 7" id="KW-0813">Transport</keyword>
<evidence type="ECO:0000256" key="3">
    <source>
        <dbReference type="ARBA" id="ARBA00022475"/>
    </source>
</evidence>
<evidence type="ECO:0000313" key="9">
    <source>
        <dbReference type="EMBL" id="TXN31194.1"/>
    </source>
</evidence>
<evidence type="ECO:0000256" key="7">
    <source>
        <dbReference type="RuleBase" id="RU363032"/>
    </source>
</evidence>
<evidence type="ECO:0000256" key="5">
    <source>
        <dbReference type="ARBA" id="ARBA00022989"/>
    </source>
</evidence>
<evidence type="ECO:0000259" key="8">
    <source>
        <dbReference type="PROSITE" id="PS50928"/>
    </source>
</evidence>
<keyword evidence="4 7" id="KW-0812">Transmembrane</keyword>
<dbReference type="Gene3D" id="1.10.3720.10">
    <property type="entry name" value="MetI-like"/>
    <property type="match status" value="1"/>
</dbReference>
<keyword evidence="10" id="KW-1185">Reference proteome</keyword>
<feature type="transmembrane region" description="Helical" evidence="7">
    <location>
        <begin position="155"/>
        <end position="176"/>
    </location>
</feature>
<feature type="transmembrane region" description="Helical" evidence="7">
    <location>
        <begin position="124"/>
        <end position="148"/>
    </location>
</feature>
<organism evidence="9 10">
    <name type="scientific">Lacisediminihabitans profunda</name>
    <dbReference type="NCBI Taxonomy" id="2594790"/>
    <lineage>
        <taxon>Bacteria</taxon>
        <taxon>Bacillati</taxon>
        <taxon>Actinomycetota</taxon>
        <taxon>Actinomycetes</taxon>
        <taxon>Micrococcales</taxon>
        <taxon>Microbacteriaceae</taxon>
        <taxon>Lacisediminihabitans</taxon>
    </lineage>
</organism>
<keyword evidence="3" id="KW-1003">Cell membrane</keyword>
<reference evidence="9 10" key="1">
    <citation type="submission" date="2019-08" db="EMBL/GenBank/DDBJ databases">
        <title>Bacterial whole genome sequence for Glaciihabitans sp. CHu50b-6-2.</title>
        <authorList>
            <person name="Jin L."/>
        </authorList>
    </citation>
    <scope>NUCLEOTIDE SEQUENCE [LARGE SCALE GENOMIC DNA]</scope>
    <source>
        <strain evidence="9 10">CHu50b-6-2</strain>
    </source>
</reference>
<dbReference type="GO" id="GO:0055085">
    <property type="term" value="P:transmembrane transport"/>
    <property type="evidence" value="ECO:0007669"/>
    <property type="project" value="InterPro"/>
</dbReference>
<protein>
    <submittedName>
        <fullName evidence="9">ABC transporter permease</fullName>
    </submittedName>
</protein>
<dbReference type="RefSeq" id="WP_147782780.1">
    <property type="nucleotide sequence ID" value="NZ_VRMG01000005.1"/>
</dbReference>
<comment type="similarity">
    <text evidence="7">Belongs to the binding-protein-dependent transport system permease family.</text>
</comment>
<evidence type="ECO:0000256" key="1">
    <source>
        <dbReference type="ARBA" id="ARBA00004651"/>
    </source>
</evidence>
<feature type="transmembrane region" description="Helical" evidence="7">
    <location>
        <begin position="182"/>
        <end position="203"/>
    </location>
</feature>
<dbReference type="PROSITE" id="PS50928">
    <property type="entry name" value="ABC_TM1"/>
    <property type="match status" value="1"/>
</dbReference>
<keyword evidence="6 7" id="KW-0472">Membrane</keyword>
<accession>A0A5C8URI9</accession>
<evidence type="ECO:0000256" key="2">
    <source>
        <dbReference type="ARBA" id="ARBA00022448"/>
    </source>
</evidence>
<gene>
    <name evidence="9" type="ORF">FVP33_06355</name>
</gene>
<feature type="transmembrane region" description="Helical" evidence="7">
    <location>
        <begin position="290"/>
        <end position="313"/>
    </location>
</feature>
<dbReference type="InterPro" id="IPR035906">
    <property type="entry name" value="MetI-like_sf"/>
</dbReference>
<proteinExistence type="inferred from homology"/>
<keyword evidence="5 7" id="KW-1133">Transmembrane helix</keyword>
<dbReference type="InterPro" id="IPR000515">
    <property type="entry name" value="MetI-like"/>
</dbReference>
<dbReference type="PANTHER" id="PTHR43386">
    <property type="entry name" value="OLIGOPEPTIDE TRANSPORT SYSTEM PERMEASE PROTEIN APPC"/>
    <property type="match status" value="1"/>
</dbReference>
<comment type="subcellular location">
    <subcellularLocation>
        <location evidence="1 7">Cell membrane</location>
        <topology evidence="1 7">Multi-pass membrane protein</topology>
    </subcellularLocation>
</comment>
<dbReference type="CDD" id="cd06261">
    <property type="entry name" value="TM_PBP2"/>
    <property type="match status" value="1"/>
</dbReference>